<proteinExistence type="predicted"/>
<protein>
    <submittedName>
        <fullName evidence="1">Uncharacterized protein</fullName>
    </submittedName>
</protein>
<evidence type="ECO:0000313" key="1">
    <source>
        <dbReference type="EMBL" id="SYX84406.1"/>
    </source>
</evidence>
<organism evidence="1 2">
    <name type="scientific">Paenibacillus alvei</name>
    <name type="common">Bacillus alvei</name>
    <dbReference type="NCBI Taxonomy" id="44250"/>
    <lineage>
        <taxon>Bacteria</taxon>
        <taxon>Bacillati</taxon>
        <taxon>Bacillota</taxon>
        <taxon>Bacilli</taxon>
        <taxon>Bacillales</taxon>
        <taxon>Paenibacillaceae</taxon>
        <taxon>Paenibacillus</taxon>
    </lineage>
</organism>
<dbReference type="AlphaFoldDB" id="A0A383RDS3"/>
<dbReference type="RefSeq" id="WP_172619493.1">
    <property type="nucleotide sequence ID" value="NZ_LS992241.1"/>
</dbReference>
<dbReference type="Proteomes" id="UP000304148">
    <property type="component" value="Chromosome"/>
</dbReference>
<accession>A0A383RDS3</accession>
<gene>
    <name evidence="1" type="ORF">PBLR_12828</name>
</gene>
<evidence type="ECO:0000313" key="2">
    <source>
        <dbReference type="Proteomes" id="UP000304148"/>
    </source>
</evidence>
<sequence length="52" mass="5854">MSNDAKVDNRAGIPLNKPFIGNLLVEDGQFITARKPGDLPMQFSRLLERLQK</sequence>
<reference evidence="2" key="1">
    <citation type="submission" date="2018-08" db="EMBL/GenBank/DDBJ databases">
        <authorList>
            <person name="Chevrot R."/>
        </authorList>
    </citation>
    <scope>NUCLEOTIDE SEQUENCE [LARGE SCALE GENOMIC DNA]</scope>
</reference>
<dbReference type="EMBL" id="LS992241">
    <property type="protein sequence ID" value="SYX84406.1"/>
    <property type="molecule type" value="Genomic_DNA"/>
</dbReference>
<name>A0A383RDS3_PAEAL</name>